<organism evidence="1 2">
    <name type="scientific">Staurois parvus</name>
    <dbReference type="NCBI Taxonomy" id="386267"/>
    <lineage>
        <taxon>Eukaryota</taxon>
        <taxon>Metazoa</taxon>
        <taxon>Chordata</taxon>
        <taxon>Craniata</taxon>
        <taxon>Vertebrata</taxon>
        <taxon>Euteleostomi</taxon>
        <taxon>Amphibia</taxon>
        <taxon>Batrachia</taxon>
        <taxon>Anura</taxon>
        <taxon>Neobatrachia</taxon>
        <taxon>Ranoidea</taxon>
        <taxon>Ranidae</taxon>
        <taxon>Staurois</taxon>
    </lineage>
</organism>
<protein>
    <submittedName>
        <fullName evidence="1">Uncharacterized protein</fullName>
    </submittedName>
</protein>
<evidence type="ECO:0000313" key="2">
    <source>
        <dbReference type="Proteomes" id="UP001162483"/>
    </source>
</evidence>
<reference evidence="1" key="1">
    <citation type="submission" date="2023-05" db="EMBL/GenBank/DDBJ databases">
        <authorList>
            <person name="Stuckert A."/>
        </authorList>
    </citation>
    <scope>NUCLEOTIDE SEQUENCE</scope>
</reference>
<accession>A0ABN9HF34</accession>
<name>A0ABN9HF34_9NEOB</name>
<dbReference type="EMBL" id="CATNWA010020899">
    <property type="protein sequence ID" value="CAI9620345.1"/>
    <property type="molecule type" value="Genomic_DNA"/>
</dbReference>
<sequence length="80" mass="9279">MGDTERQLRWALICGIDVHWYVLICGTDGHWQVAWMSTESWHCWGYTDHQGTLIISALMISHERREMPITGISLFACDQL</sequence>
<proteinExistence type="predicted"/>
<dbReference type="Proteomes" id="UP001162483">
    <property type="component" value="Unassembled WGS sequence"/>
</dbReference>
<evidence type="ECO:0000313" key="1">
    <source>
        <dbReference type="EMBL" id="CAI9620345.1"/>
    </source>
</evidence>
<comment type="caution">
    <text evidence="1">The sequence shown here is derived from an EMBL/GenBank/DDBJ whole genome shotgun (WGS) entry which is preliminary data.</text>
</comment>
<keyword evidence="2" id="KW-1185">Reference proteome</keyword>
<gene>
    <name evidence="1" type="ORF">SPARVUS_LOCUS15970365</name>
</gene>